<feature type="chain" id="PRO_5006155649" evidence="1">
    <location>
        <begin position="18"/>
        <end position="300"/>
    </location>
</feature>
<dbReference type="OrthoDB" id="7882950at2759"/>
<evidence type="ECO:0000313" key="3">
    <source>
        <dbReference type="Proteomes" id="UP000007801"/>
    </source>
</evidence>
<keyword evidence="1" id="KW-0732">Signal</keyword>
<gene>
    <name evidence="2" type="primary">Dana\GF26391</name>
    <name evidence="2" type="ORF">GF26391</name>
</gene>
<dbReference type="KEGG" id="dan:26513800"/>
<organism evidence="2 3">
    <name type="scientific">Drosophila ananassae</name>
    <name type="common">Fruit fly</name>
    <dbReference type="NCBI Taxonomy" id="7217"/>
    <lineage>
        <taxon>Eukaryota</taxon>
        <taxon>Metazoa</taxon>
        <taxon>Ecdysozoa</taxon>
        <taxon>Arthropoda</taxon>
        <taxon>Hexapoda</taxon>
        <taxon>Insecta</taxon>
        <taxon>Pterygota</taxon>
        <taxon>Neoptera</taxon>
        <taxon>Endopterygota</taxon>
        <taxon>Diptera</taxon>
        <taxon>Brachycera</taxon>
        <taxon>Muscomorpha</taxon>
        <taxon>Ephydroidea</taxon>
        <taxon>Drosophilidae</taxon>
        <taxon>Drosophila</taxon>
        <taxon>Sophophora</taxon>
    </lineage>
</organism>
<dbReference type="STRING" id="7217.A0A0P9BW74"/>
<name>A0A0P9BW74_DROAN</name>
<protein>
    <submittedName>
        <fullName evidence="2">Uncharacterized protein</fullName>
    </submittedName>
</protein>
<dbReference type="Proteomes" id="UP000007801">
    <property type="component" value="Unassembled WGS sequence"/>
</dbReference>
<accession>A0A0P9BW74</accession>
<sequence>MKKIVVIMAVITSAVVSFPVLSDPKPNKDENLASMHHADVGIKPRANLYPLFFFDQIEDKAKKPSSKKSGSQLLLNGFGKITNNATDIAKTTKSVILKVANKTTDIAETTKFIVEKKPYPIQLNFFAKAQDDEGGPRKPSKELTISLPRFKTDSKGKWVYNPWAVTYADVWKFTYNFIYTGYNFATQRNYKTKFPFDEVCYRRSTVYNIPPVTAWIGRRLRHAWGNVSYDARLLHLDLRLEIFLQGKSEACHTNQYVEFRPYLECAILRNMRMEYLMPHYPLIQIGIDYAKWQDWGVPTG</sequence>
<keyword evidence="3" id="KW-1185">Reference proteome</keyword>
<dbReference type="InParanoid" id="A0A0P9BW74"/>
<dbReference type="AlphaFoldDB" id="A0A0P9BW74"/>
<evidence type="ECO:0000256" key="1">
    <source>
        <dbReference type="SAM" id="SignalP"/>
    </source>
</evidence>
<dbReference type="EMBL" id="CH902619">
    <property type="protein sequence ID" value="KPU75746.1"/>
    <property type="molecule type" value="Genomic_DNA"/>
</dbReference>
<reference evidence="2 3" key="1">
    <citation type="journal article" date="2007" name="Nature">
        <title>Evolution of genes and genomes on the Drosophila phylogeny.</title>
        <authorList>
            <consortium name="Drosophila 12 Genomes Consortium"/>
            <person name="Clark A.G."/>
            <person name="Eisen M.B."/>
            <person name="Smith D.R."/>
            <person name="Bergman C.M."/>
            <person name="Oliver B."/>
            <person name="Markow T.A."/>
            <person name="Kaufman T.C."/>
            <person name="Kellis M."/>
            <person name="Gelbart W."/>
            <person name="Iyer V.N."/>
            <person name="Pollard D.A."/>
            <person name="Sackton T.B."/>
            <person name="Larracuente A.M."/>
            <person name="Singh N.D."/>
            <person name="Abad J.P."/>
            <person name="Abt D.N."/>
            <person name="Adryan B."/>
            <person name="Aguade M."/>
            <person name="Akashi H."/>
            <person name="Anderson W.W."/>
            <person name="Aquadro C.F."/>
            <person name="Ardell D.H."/>
            <person name="Arguello R."/>
            <person name="Artieri C.G."/>
            <person name="Barbash D.A."/>
            <person name="Barker D."/>
            <person name="Barsanti P."/>
            <person name="Batterham P."/>
            <person name="Batzoglou S."/>
            <person name="Begun D."/>
            <person name="Bhutkar A."/>
            <person name="Blanco E."/>
            <person name="Bosak S.A."/>
            <person name="Bradley R.K."/>
            <person name="Brand A.D."/>
            <person name="Brent M.R."/>
            <person name="Brooks A.N."/>
            <person name="Brown R.H."/>
            <person name="Butlin R.K."/>
            <person name="Caggese C."/>
            <person name="Calvi B.R."/>
            <person name="Bernardo de Carvalho A."/>
            <person name="Caspi A."/>
            <person name="Castrezana S."/>
            <person name="Celniker S.E."/>
            <person name="Chang J.L."/>
            <person name="Chapple C."/>
            <person name="Chatterji S."/>
            <person name="Chinwalla A."/>
            <person name="Civetta A."/>
            <person name="Clifton S.W."/>
            <person name="Comeron J.M."/>
            <person name="Costello J.C."/>
            <person name="Coyne J.A."/>
            <person name="Daub J."/>
            <person name="David R.G."/>
            <person name="Delcher A.L."/>
            <person name="Delehaunty K."/>
            <person name="Do C.B."/>
            <person name="Ebling H."/>
            <person name="Edwards K."/>
            <person name="Eickbush T."/>
            <person name="Evans J.D."/>
            <person name="Filipski A."/>
            <person name="Findeiss S."/>
            <person name="Freyhult E."/>
            <person name="Fulton L."/>
            <person name="Fulton R."/>
            <person name="Garcia A.C."/>
            <person name="Gardiner A."/>
            <person name="Garfield D.A."/>
            <person name="Garvin B.E."/>
            <person name="Gibson G."/>
            <person name="Gilbert D."/>
            <person name="Gnerre S."/>
            <person name="Godfrey J."/>
            <person name="Good R."/>
            <person name="Gotea V."/>
            <person name="Gravely B."/>
            <person name="Greenberg A.J."/>
            <person name="Griffiths-Jones S."/>
            <person name="Gross S."/>
            <person name="Guigo R."/>
            <person name="Gustafson E.A."/>
            <person name="Haerty W."/>
            <person name="Hahn M.W."/>
            <person name="Halligan D.L."/>
            <person name="Halpern A.L."/>
            <person name="Halter G.M."/>
            <person name="Han M.V."/>
            <person name="Heger A."/>
            <person name="Hillier L."/>
            <person name="Hinrichs A.S."/>
            <person name="Holmes I."/>
            <person name="Hoskins R.A."/>
            <person name="Hubisz M.J."/>
            <person name="Hultmark D."/>
            <person name="Huntley M.A."/>
            <person name="Jaffe D.B."/>
            <person name="Jagadeeshan S."/>
            <person name="Jeck W.R."/>
            <person name="Johnson J."/>
            <person name="Jones C.D."/>
            <person name="Jordan W.C."/>
            <person name="Karpen G.H."/>
            <person name="Kataoka E."/>
            <person name="Keightley P.D."/>
            <person name="Kheradpour P."/>
            <person name="Kirkness E.F."/>
            <person name="Koerich L.B."/>
            <person name="Kristiansen K."/>
            <person name="Kudrna D."/>
            <person name="Kulathinal R.J."/>
            <person name="Kumar S."/>
            <person name="Kwok R."/>
            <person name="Lander E."/>
            <person name="Langley C.H."/>
            <person name="Lapoint R."/>
            <person name="Lazzaro B.P."/>
            <person name="Lee S.J."/>
            <person name="Levesque L."/>
            <person name="Li R."/>
            <person name="Lin C.F."/>
            <person name="Lin M.F."/>
            <person name="Lindblad-Toh K."/>
            <person name="Llopart A."/>
            <person name="Long M."/>
            <person name="Low L."/>
            <person name="Lozovsky E."/>
            <person name="Lu J."/>
            <person name="Luo M."/>
            <person name="Machado C.A."/>
            <person name="Makalowski W."/>
            <person name="Marzo M."/>
            <person name="Matsuda M."/>
            <person name="Matzkin L."/>
            <person name="McAllister B."/>
            <person name="McBride C.S."/>
            <person name="McKernan B."/>
            <person name="McKernan K."/>
            <person name="Mendez-Lago M."/>
            <person name="Minx P."/>
            <person name="Mollenhauer M.U."/>
            <person name="Montooth K."/>
            <person name="Mount S.M."/>
            <person name="Mu X."/>
            <person name="Myers E."/>
            <person name="Negre B."/>
            <person name="Newfeld S."/>
            <person name="Nielsen R."/>
            <person name="Noor M.A."/>
            <person name="O'Grady P."/>
            <person name="Pachter L."/>
            <person name="Papaceit M."/>
            <person name="Parisi M.J."/>
            <person name="Parisi M."/>
            <person name="Parts L."/>
            <person name="Pedersen J.S."/>
            <person name="Pesole G."/>
            <person name="Phillippy A.M."/>
            <person name="Ponting C.P."/>
            <person name="Pop M."/>
            <person name="Porcelli D."/>
            <person name="Powell J.R."/>
            <person name="Prohaska S."/>
            <person name="Pruitt K."/>
            <person name="Puig M."/>
            <person name="Quesneville H."/>
            <person name="Ram K.R."/>
            <person name="Rand D."/>
            <person name="Rasmussen M.D."/>
            <person name="Reed L.K."/>
            <person name="Reenan R."/>
            <person name="Reily A."/>
            <person name="Remington K.A."/>
            <person name="Rieger T.T."/>
            <person name="Ritchie M.G."/>
            <person name="Robin C."/>
            <person name="Rogers Y.H."/>
            <person name="Rohde C."/>
            <person name="Rozas J."/>
            <person name="Rubenfield M.J."/>
            <person name="Ruiz A."/>
            <person name="Russo S."/>
            <person name="Salzberg S.L."/>
            <person name="Sanchez-Gracia A."/>
            <person name="Saranga D.J."/>
            <person name="Sato H."/>
            <person name="Schaeffer S.W."/>
            <person name="Schatz M.C."/>
            <person name="Schlenke T."/>
            <person name="Schwartz R."/>
            <person name="Segarra C."/>
            <person name="Singh R.S."/>
            <person name="Sirot L."/>
            <person name="Sirota M."/>
            <person name="Sisneros N.B."/>
            <person name="Smith C.D."/>
            <person name="Smith T.F."/>
            <person name="Spieth J."/>
            <person name="Stage D.E."/>
            <person name="Stark A."/>
            <person name="Stephan W."/>
            <person name="Strausberg R.L."/>
            <person name="Strempel S."/>
            <person name="Sturgill D."/>
            <person name="Sutton G."/>
            <person name="Sutton G.G."/>
            <person name="Tao W."/>
            <person name="Teichmann S."/>
            <person name="Tobari Y.N."/>
            <person name="Tomimura Y."/>
            <person name="Tsolas J.M."/>
            <person name="Valente V.L."/>
            <person name="Venter E."/>
            <person name="Venter J.C."/>
            <person name="Vicario S."/>
            <person name="Vieira F.G."/>
            <person name="Vilella A.J."/>
            <person name="Villasante A."/>
            <person name="Walenz B."/>
            <person name="Wang J."/>
            <person name="Wasserman M."/>
            <person name="Watts T."/>
            <person name="Wilson D."/>
            <person name="Wilson R.K."/>
            <person name="Wing R.A."/>
            <person name="Wolfner M.F."/>
            <person name="Wong A."/>
            <person name="Wong G.K."/>
            <person name="Wu C.I."/>
            <person name="Wu G."/>
            <person name="Yamamoto D."/>
            <person name="Yang H.P."/>
            <person name="Yang S.P."/>
            <person name="Yorke J.A."/>
            <person name="Yoshida K."/>
            <person name="Zdobnov E."/>
            <person name="Zhang P."/>
            <person name="Zhang Y."/>
            <person name="Zimin A.V."/>
            <person name="Baldwin J."/>
            <person name="Abdouelleil A."/>
            <person name="Abdulkadir J."/>
            <person name="Abebe A."/>
            <person name="Abera B."/>
            <person name="Abreu J."/>
            <person name="Acer S.C."/>
            <person name="Aftuck L."/>
            <person name="Alexander A."/>
            <person name="An P."/>
            <person name="Anderson E."/>
            <person name="Anderson S."/>
            <person name="Arachi H."/>
            <person name="Azer M."/>
            <person name="Bachantsang P."/>
            <person name="Barry A."/>
            <person name="Bayul T."/>
            <person name="Berlin A."/>
            <person name="Bessette D."/>
            <person name="Bloom T."/>
            <person name="Blye J."/>
            <person name="Boguslavskiy L."/>
            <person name="Bonnet C."/>
            <person name="Boukhgalter B."/>
            <person name="Bourzgui I."/>
            <person name="Brown A."/>
            <person name="Cahill P."/>
            <person name="Channer S."/>
            <person name="Cheshatsang Y."/>
            <person name="Chuda L."/>
            <person name="Citroen M."/>
            <person name="Collymore A."/>
            <person name="Cooke P."/>
            <person name="Costello M."/>
            <person name="D'Aco K."/>
            <person name="Daza R."/>
            <person name="De Haan G."/>
            <person name="DeGray S."/>
            <person name="DeMaso C."/>
            <person name="Dhargay N."/>
            <person name="Dooley K."/>
            <person name="Dooley E."/>
            <person name="Doricent M."/>
            <person name="Dorje P."/>
            <person name="Dorjee K."/>
            <person name="Dupes A."/>
            <person name="Elong R."/>
            <person name="Falk J."/>
            <person name="Farina A."/>
            <person name="Faro S."/>
            <person name="Ferguson D."/>
            <person name="Fisher S."/>
            <person name="Foley C.D."/>
            <person name="Franke A."/>
            <person name="Friedrich D."/>
            <person name="Gadbois L."/>
            <person name="Gearin G."/>
            <person name="Gearin C.R."/>
            <person name="Giannoukos G."/>
            <person name="Goode T."/>
            <person name="Graham J."/>
            <person name="Grandbois E."/>
            <person name="Grewal S."/>
            <person name="Gyaltsen K."/>
            <person name="Hafez N."/>
            <person name="Hagos B."/>
            <person name="Hall J."/>
            <person name="Henson C."/>
            <person name="Hollinger A."/>
            <person name="Honan T."/>
            <person name="Huard M.D."/>
            <person name="Hughes L."/>
            <person name="Hurhula B."/>
            <person name="Husby M.E."/>
            <person name="Kamat A."/>
            <person name="Kanga B."/>
            <person name="Kashin S."/>
            <person name="Khazanovich D."/>
            <person name="Kisner P."/>
            <person name="Lance K."/>
            <person name="Lara M."/>
            <person name="Lee W."/>
            <person name="Lennon N."/>
            <person name="Letendre F."/>
            <person name="LeVine R."/>
            <person name="Lipovsky A."/>
            <person name="Liu X."/>
            <person name="Liu J."/>
            <person name="Liu S."/>
            <person name="Lokyitsang T."/>
            <person name="Lokyitsang Y."/>
            <person name="Lubonja R."/>
            <person name="Lui A."/>
            <person name="MacDonald P."/>
            <person name="Magnisalis V."/>
            <person name="Maru K."/>
            <person name="Matthews C."/>
            <person name="McCusker W."/>
            <person name="McDonough S."/>
            <person name="Mehta T."/>
            <person name="Meldrim J."/>
            <person name="Meneus L."/>
            <person name="Mihai O."/>
            <person name="Mihalev A."/>
            <person name="Mihova T."/>
            <person name="Mittelman R."/>
            <person name="Mlenga V."/>
            <person name="Montmayeur A."/>
            <person name="Mulrain L."/>
            <person name="Navidi A."/>
            <person name="Naylor J."/>
            <person name="Negash T."/>
            <person name="Nguyen T."/>
            <person name="Nguyen N."/>
            <person name="Nicol R."/>
            <person name="Norbu C."/>
            <person name="Norbu N."/>
            <person name="Novod N."/>
            <person name="O'Neill B."/>
            <person name="Osman S."/>
            <person name="Markiewicz E."/>
            <person name="Oyono O.L."/>
            <person name="Patti C."/>
            <person name="Phunkhang P."/>
            <person name="Pierre F."/>
            <person name="Priest M."/>
            <person name="Raghuraman S."/>
            <person name="Rege F."/>
            <person name="Reyes R."/>
            <person name="Rise C."/>
            <person name="Rogov P."/>
            <person name="Ross K."/>
            <person name="Ryan E."/>
            <person name="Settipalli S."/>
            <person name="Shea T."/>
            <person name="Sherpa N."/>
            <person name="Shi L."/>
            <person name="Shih D."/>
            <person name="Sparrow T."/>
            <person name="Spaulding J."/>
            <person name="Stalker J."/>
            <person name="Stange-Thomann N."/>
            <person name="Stavropoulos S."/>
            <person name="Stone C."/>
            <person name="Strader C."/>
            <person name="Tesfaye S."/>
            <person name="Thomson T."/>
            <person name="Thoulutsang Y."/>
            <person name="Thoulutsang D."/>
            <person name="Topham K."/>
            <person name="Topping I."/>
            <person name="Tsamla T."/>
            <person name="Vassiliev H."/>
            <person name="Vo A."/>
            <person name="Wangchuk T."/>
            <person name="Wangdi T."/>
            <person name="Weiand M."/>
            <person name="Wilkinson J."/>
            <person name="Wilson A."/>
            <person name="Yadav S."/>
            <person name="Young G."/>
            <person name="Yu Q."/>
            <person name="Zembek L."/>
            <person name="Zhong D."/>
            <person name="Zimmer A."/>
            <person name="Zwirko Z."/>
            <person name="Jaffe D.B."/>
            <person name="Alvarez P."/>
            <person name="Brockman W."/>
            <person name="Butler J."/>
            <person name="Chin C."/>
            <person name="Gnerre S."/>
            <person name="Grabherr M."/>
            <person name="Kleber M."/>
            <person name="Mauceli E."/>
            <person name="MacCallum I."/>
        </authorList>
    </citation>
    <scope>NUCLEOTIDE SEQUENCE [LARGE SCALE GENOMIC DNA]</scope>
    <source>
        <strain evidence="3">Tucson 14024-0371.13</strain>
    </source>
</reference>
<dbReference type="GeneID" id="26513800"/>
<proteinExistence type="predicted"/>
<evidence type="ECO:0000313" key="2">
    <source>
        <dbReference type="EMBL" id="KPU75746.1"/>
    </source>
</evidence>
<feature type="signal peptide" evidence="1">
    <location>
        <begin position="1"/>
        <end position="17"/>
    </location>
</feature>